<evidence type="ECO:0000313" key="2">
    <source>
        <dbReference type="EMBL" id="KAF9474050.1"/>
    </source>
</evidence>
<protein>
    <submittedName>
        <fullName evidence="2">Uncharacterized protein</fullName>
    </submittedName>
</protein>
<dbReference type="EMBL" id="MU155399">
    <property type="protein sequence ID" value="KAF9474050.1"/>
    <property type="molecule type" value="Genomic_DNA"/>
</dbReference>
<evidence type="ECO:0000256" key="1">
    <source>
        <dbReference type="SAM" id="MobiDB-lite"/>
    </source>
</evidence>
<reference evidence="2" key="1">
    <citation type="submission" date="2020-11" db="EMBL/GenBank/DDBJ databases">
        <authorList>
            <consortium name="DOE Joint Genome Institute"/>
            <person name="Ahrendt S."/>
            <person name="Riley R."/>
            <person name="Andreopoulos W."/>
            <person name="Labutti K."/>
            <person name="Pangilinan J."/>
            <person name="Ruiz-Duenas F.J."/>
            <person name="Barrasa J.M."/>
            <person name="Sanchez-Garcia M."/>
            <person name="Camarero S."/>
            <person name="Miyauchi S."/>
            <person name="Serrano A."/>
            <person name="Linde D."/>
            <person name="Babiker R."/>
            <person name="Drula E."/>
            <person name="Ayuso-Fernandez I."/>
            <person name="Pacheco R."/>
            <person name="Padilla G."/>
            <person name="Ferreira P."/>
            <person name="Barriuso J."/>
            <person name="Kellner H."/>
            <person name="Castanera R."/>
            <person name="Alfaro M."/>
            <person name="Ramirez L."/>
            <person name="Pisabarro A.G."/>
            <person name="Kuo A."/>
            <person name="Tritt A."/>
            <person name="Lipzen A."/>
            <person name="He G."/>
            <person name="Yan M."/>
            <person name="Ng V."/>
            <person name="Cullen D."/>
            <person name="Martin F."/>
            <person name="Rosso M.-N."/>
            <person name="Henrissat B."/>
            <person name="Hibbett D."/>
            <person name="Martinez A.T."/>
            <person name="Grigoriev I.V."/>
        </authorList>
    </citation>
    <scope>NUCLEOTIDE SEQUENCE</scope>
    <source>
        <strain evidence="2">CIRM-BRFM 674</strain>
    </source>
</reference>
<feature type="compositionally biased region" description="Polar residues" evidence="1">
    <location>
        <begin position="33"/>
        <end position="49"/>
    </location>
</feature>
<keyword evidence="3" id="KW-1185">Reference proteome</keyword>
<feature type="region of interest" description="Disordered" evidence="1">
    <location>
        <begin position="33"/>
        <end position="73"/>
    </location>
</feature>
<gene>
    <name evidence="2" type="ORF">BDN70DRAFT_343864</name>
</gene>
<dbReference type="AlphaFoldDB" id="A0A9P5YUJ7"/>
<name>A0A9P5YUJ7_9AGAR</name>
<proteinExistence type="predicted"/>
<sequence>MFVASPPIPNPIATSLIRPALNSLKWSAKKSPFTLSDQAQRSDSQTHTIMDTPRHSKQNASHPAASAPVSLSRSIHSSSTLRLPILPSTRQSRVPVPSSFAPSALGIGMMKSSSSAAHTLKSLISHPRTSSARTTYRTGEVIHTHIHLLLSPVQRSPSSQVLRFTSDSTTNDKRERQGQPARSNLPDLLHTSPSPFQVSIPFITARAPHQPPPSCIRLQVEDASPLPRAP</sequence>
<feature type="compositionally biased region" description="Polar residues" evidence="1">
    <location>
        <begin position="157"/>
        <end position="169"/>
    </location>
</feature>
<organism evidence="2 3">
    <name type="scientific">Pholiota conissans</name>
    <dbReference type="NCBI Taxonomy" id="109636"/>
    <lineage>
        <taxon>Eukaryota</taxon>
        <taxon>Fungi</taxon>
        <taxon>Dikarya</taxon>
        <taxon>Basidiomycota</taxon>
        <taxon>Agaricomycotina</taxon>
        <taxon>Agaricomycetes</taxon>
        <taxon>Agaricomycetidae</taxon>
        <taxon>Agaricales</taxon>
        <taxon>Agaricineae</taxon>
        <taxon>Strophariaceae</taxon>
        <taxon>Pholiota</taxon>
    </lineage>
</organism>
<dbReference type="Proteomes" id="UP000807469">
    <property type="component" value="Unassembled WGS sequence"/>
</dbReference>
<accession>A0A9P5YUJ7</accession>
<evidence type="ECO:0000313" key="3">
    <source>
        <dbReference type="Proteomes" id="UP000807469"/>
    </source>
</evidence>
<comment type="caution">
    <text evidence="2">The sequence shown here is derived from an EMBL/GenBank/DDBJ whole genome shotgun (WGS) entry which is preliminary data.</text>
</comment>
<feature type="region of interest" description="Disordered" evidence="1">
    <location>
        <begin position="157"/>
        <end position="230"/>
    </location>
</feature>